<dbReference type="NCBIfam" id="TIGR03355">
    <property type="entry name" value="VI_chp_2"/>
    <property type="match status" value="1"/>
</dbReference>
<dbReference type="NCBIfam" id="TIGR03358">
    <property type="entry name" value="VI_chp_5"/>
    <property type="match status" value="1"/>
</dbReference>
<dbReference type="Pfam" id="PF18945">
    <property type="entry name" value="VipB_2"/>
    <property type="match status" value="1"/>
</dbReference>
<accession>A0A370WUW3</accession>
<dbReference type="Pfam" id="PF05943">
    <property type="entry name" value="VipB"/>
    <property type="match status" value="1"/>
</dbReference>
<feature type="domain" description="TssC1 N-terminal" evidence="1">
    <location>
        <begin position="364"/>
        <end position="666"/>
    </location>
</feature>
<organism evidence="3 4">
    <name type="scientific">Dyella monticola</name>
    <dbReference type="NCBI Taxonomy" id="1927958"/>
    <lineage>
        <taxon>Bacteria</taxon>
        <taxon>Pseudomonadati</taxon>
        <taxon>Pseudomonadota</taxon>
        <taxon>Gammaproteobacteria</taxon>
        <taxon>Lysobacterales</taxon>
        <taxon>Rhodanobacteraceae</taxon>
        <taxon>Dyella</taxon>
    </lineage>
</organism>
<keyword evidence="4" id="KW-1185">Reference proteome</keyword>
<proteinExistence type="predicted"/>
<dbReference type="InterPro" id="IPR044032">
    <property type="entry name" value="TssC1_C"/>
</dbReference>
<dbReference type="OrthoDB" id="9764000at2"/>
<dbReference type="PANTHER" id="PTHR35565:SF3">
    <property type="entry name" value="TYPE VI SECRETION SYSTEM SHEATH PROTEIN TSSC1"/>
    <property type="match status" value="1"/>
</dbReference>
<dbReference type="EMBL" id="QRBE01000010">
    <property type="protein sequence ID" value="RDS79934.1"/>
    <property type="molecule type" value="Genomic_DNA"/>
</dbReference>
<dbReference type="AlphaFoldDB" id="A0A370WUW3"/>
<dbReference type="Proteomes" id="UP000254258">
    <property type="component" value="Unassembled WGS sequence"/>
</dbReference>
<dbReference type="PANTHER" id="PTHR35565">
    <property type="entry name" value="CYTOPLASMIC PROTEIN-RELATED"/>
    <property type="match status" value="1"/>
</dbReference>
<evidence type="ECO:0000259" key="2">
    <source>
        <dbReference type="Pfam" id="PF18945"/>
    </source>
</evidence>
<comment type="caution">
    <text evidence="3">The sequence shown here is derived from an EMBL/GenBank/DDBJ whole genome shotgun (WGS) entry which is preliminary data.</text>
</comment>
<evidence type="ECO:0000259" key="1">
    <source>
        <dbReference type="Pfam" id="PF05943"/>
    </source>
</evidence>
<sequence length="790" mass="84445">MTVESIQQKLLRVRPPRVRITYDVETGGSSEKVELPFIVGMFANLSGELDSSQLPALKDRRMRDIDSESFDKILAECSPTITLNSIPDTITGGGKKLLNTLTFGCLADFEPLAVVNNIPTLKSRFDARGDLRALQAMAECNDALAATLDGALESGQAMTALTGAFSGTDPSTWVTSTLVPYAPLSSMPATPDGTAIPQVLVTMLAGQMAANADAATAAQNAATAAQTAATNAKTDSDTANAALKTAQDAVTTATKAVADAATAVKAAKDADSTAAAAKASITAKQQLDDANNGLLLAQAQAGAAQQKLTSATKTAADLQTAFLDIDPLSKARRLVGRFANEIIVPLNHQALTQVALGANGLIDEQVGGIDTQIGVQLDAVMHAPNFQELEATWRGLFYVVSRAETGTMLKLRVFNVTKDDLRKELEKAADFDQSCIFKMIYEAEFGTYGGLPYSLLLGGYEFDHSPNDMSLLTNITKVAASSHAPFIAAAAPGLFGLDGFDKLAKPRDLAQLFESPETAQWTEFRNSEDSRYVALALPHVLLRLPYGKDSRPADGVKYEETVAGDNGPNHDAFLWGNAAYALAERITNAFALYRWTAAIRGVEGGGLVDGLPIYTYRDDADLVNMICPTEVAITDRREKELNDLGFIALCNCKGTGQAAFFGGQTANLPRQYISDEANANAKLSGMLPYILAASRFAHYIKVIMRKKIGAFLTRGNVEAYLNTWIAQYVLLDDNAAQEVKASYPLRAALINVTDVPGSPGSYKATVFIKPHFQLEELTTSIRLVADLPKG</sequence>
<dbReference type="Pfam" id="PF05591">
    <property type="entry name" value="T6SS_VipA"/>
    <property type="match status" value="1"/>
</dbReference>
<feature type="domain" description="TssC1 C-terminal" evidence="2">
    <location>
        <begin position="676"/>
        <end position="787"/>
    </location>
</feature>
<dbReference type="InterPro" id="IPR044031">
    <property type="entry name" value="TssC1_N"/>
</dbReference>
<reference evidence="3 4" key="1">
    <citation type="submission" date="2018-07" db="EMBL/GenBank/DDBJ databases">
        <title>Dyella monticola sp. nov. and Dyella psychrodurans sp. nov. isolated from monsoon evergreen broad-leaved forest soil of Dinghu Mountain, China.</title>
        <authorList>
            <person name="Gao Z."/>
            <person name="Qiu L."/>
        </authorList>
    </citation>
    <scope>NUCLEOTIDE SEQUENCE [LARGE SCALE GENOMIC DNA]</scope>
    <source>
        <strain evidence="3 4">4G-K06</strain>
    </source>
</reference>
<evidence type="ECO:0000313" key="4">
    <source>
        <dbReference type="Proteomes" id="UP000254258"/>
    </source>
</evidence>
<dbReference type="InterPro" id="IPR008312">
    <property type="entry name" value="T6SS_TssB1"/>
</dbReference>
<dbReference type="RefSeq" id="WP_115496565.1">
    <property type="nucleotide sequence ID" value="NZ_QRBE01000010.1"/>
</dbReference>
<protein>
    <submittedName>
        <fullName evidence="3">Type VI secretion system contractile sheath large subunit</fullName>
    </submittedName>
</protein>
<dbReference type="InterPro" id="IPR010269">
    <property type="entry name" value="T6SS_TssC-like"/>
</dbReference>
<gene>
    <name evidence="3" type="primary">tssC</name>
    <name evidence="3" type="ORF">DWU98_15965</name>
</gene>
<evidence type="ECO:0000313" key="3">
    <source>
        <dbReference type="EMBL" id="RDS79934.1"/>
    </source>
</evidence>
<name>A0A370WUW3_9GAMM</name>